<evidence type="ECO:0000256" key="5">
    <source>
        <dbReference type="ARBA" id="ARBA00023163"/>
    </source>
</evidence>
<dbReference type="RefSeq" id="WP_068913518.1">
    <property type="nucleotide sequence ID" value="NZ_MBEW02000007.1"/>
</dbReference>
<dbReference type="PANTHER" id="PTHR43214">
    <property type="entry name" value="TWO-COMPONENT RESPONSE REGULATOR"/>
    <property type="match status" value="1"/>
</dbReference>
<name>A0A1C0ADT0_9FIRM</name>
<dbReference type="PROSITE" id="PS50043">
    <property type="entry name" value="HTH_LUXR_2"/>
    <property type="match status" value="1"/>
</dbReference>
<evidence type="ECO:0000313" key="11">
    <source>
        <dbReference type="Proteomes" id="UP000093352"/>
    </source>
</evidence>
<evidence type="ECO:0000256" key="7">
    <source>
        <dbReference type="PROSITE-ProRule" id="PRU00169"/>
    </source>
</evidence>
<dbReference type="SUPFAM" id="SSF52172">
    <property type="entry name" value="CheY-like"/>
    <property type="match status" value="1"/>
</dbReference>
<feature type="domain" description="HTH luxR-type" evidence="8">
    <location>
        <begin position="151"/>
        <end position="216"/>
    </location>
</feature>
<dbReference type="Pfam" id="PF00072">
    <property type="entry name" value="Response_reg"/>
    <property type="match status" value="1"/>
</dbReference>
<comment type="function">
    <text evidence="6">May play the central regulatory role in sporulation. It may be an element of the effector pathway responsible for the activation of sporulation genes in response to nutritional stress. Spo0A may act in concert with spo0H (a sigma factor) to control the expression of some genes that are critical to the sporulation process.</text>
</comment>
<dbReference type="InterPro" id="IPR001789">
    <property type="entry name" value="Sig_transdc_resp-reg_receiver"/>
</dbReference>
<dbReference type="EMBL" id="MBEW02000007">
    <property type="protein sequence ID" value="RDY21481.1"/>
    <property type="molecule type" value="Genomic_DNA"/>
</dbReference>
<dbReference type="GO" id="GO:0006355">
    <property type="term" value="P:regulation of DNA-templated transcription"/>
    <property type="evidence" value="ECO:0007669"/>
    <property type="project" value="InterPro"/>
</dbReference>
<dbReference type="CDD" id="cd17535">
    <property type="entry name" value="REC_NarL-like"/>
    <property type="match status" value="1"/>
</dbReference>
<organism evidence="10 11">
    <name type="scientific">Criibacterium bergeronii</name>
    <dbReference type="NCBI Taxonomy" id="1871336"/>
    <lineage>
        <taxon>Bacteria</taxon>
        <taxon>Bacillati</taxon>
        <taxon>Bacillota</taxon>
        <taxon>Clostridia</taxon>
        <taxon>Peptostreptococcales</taxon>
        <taxon>Filifactoraceae</taxon>
        <taxon>Criibacterium</taxon>
    </lineage>
</organism>
<evidence type="ECO:0000259" key="8">
    <source>
        <dbReference type="PROSITE" id="PS50043"/>
    </source>
</evidence>
<evidence type="ECO:0000256" key="2">
    <source>
        <dbReference type="ARBA" id="ARBA00022553"/>
    </source>
</evidence>
<dbReference type="InterPro" id="IPR039420">
    <property type="entry name" value="WalR-like"/>
</dbReference>
<keyword evidence="11" id="KW-1185">Reference proteome</keyword>
<dbReference type="GO" id="GO:0000160">
    <property type="term" value="P:phosphorelay signal transduction system"/>
    <property type="evidence" value="ECO:0007669"/>
    <property type="project" value="InterPro"/>
</dbReference>
<gene>
    <name evidence="10" type="ORF">BBG48_005025</name>
</gene>
<dbReference type="Pfam" id="PF00196">
    <property type="entry name" value="GerE"/>
    <property type="match status" value="1"/>
</dbReference>
<dbReference type="STRING" id="1871336.BBG48_06245"/>
<sequence length="220" mass="25045">MYNKNKIRVMIVDDHELIREGLSRIIDMEENIEVVYKAKSGQEAIDSLKNISVDLILLDINMPNMNGIETLKKLKKSHSKIKVVMLTVYDDVEYVSQSVNLEADGYILKDSDSDTLIKTIKIVYEGGSYIEPTLASKLIKYITDDKSQDRHQNNMASLTKREIQVIKQIALGLNNKNLALTLNISEKTVKNHVSSILRKLDLQDRTQIAIFAIKNKIVEL</sequence>
<dbReference type="InterPro" id="IPR011006">
    <property type="entry name" value="CheY-like_superfamily"/>
</dbReference>
<keyword evidence="5" id="KW-0804">Transcription</keyword>
<dbReference type="GO" id="GO:0003677">
    <property type="term" value="F:DNA binding"/>
    <property type="evidence" value="ECO:0007669"/>
    <property type="project" value="UniProtKB-KW"/>
</dbReference>
<dbReference type="SMART" id="SM00421">
    <property type="entry name" value="HTH_LUXR"/>
    <property type="match status" value="1"/>
</dbReference>
<comment type="caution">
    <text evidence="10">The sequence shown here is derived from an EMBL/GenBank/DDBJ whole genome shotgun (WGS) entry which is preliminary data.</text>
</comment>
<dbReference type="PANTHER" id="PTHR43214:SF43">
    <property type="entry name" value="TWO-COMPONENT RESPONSE REGULATOR"/>
    <property type="match status" value="1"/>
</dbReference>
<proteinExistence type="predicted"/>
<accession>A0A1C0ADT0</accession>
<evidence type="ECO:0000259" key="9">
    <source>
        <dbReference type="PROSITE" id="PS50110"/>
    </source>
</evidence>
<dbReference type="InterPro" id="IPR058245">
    <property type="entry name" value="NreC/VraR/RcsB-like_REC"/>
</dbReference>
<dbReference type="PRINTS" id="PR00038">
    <property type="entry name" value="HTHLUXR"/>
</dbReference>
<dbReference type="SMART" id="SM00448">
    <property type="entry name" value="REC"/>
    <property type="match status" value="1"/>
</dbReference>
<dbReference type="PROSITE" id="PS50110">
    <property type="entry name" value="RESPONSE_REGULATORY"/>
    <property type="match status" value="1"/>
</dbReference>
<feature type="modified residue" description="4-aspartylphosphate" evidence="7">
    <location>
        <position position="59"/>
    </location>
</feature>
<keyword evidence="4 10" id="KW-0238">DNA-binding</keyword>
<evidence type="ECO:0000313" key="10">
    <source>
        <dbReference type="EMBL" id="RDY21481.1"/>
    </source>
</evidence>
<keyword evidence="3" id="KW-0805">Transcription regulation</keyword>
<dbReference type="InterPro" id="IPR000792">
    <property type="entry name" value="Tscrpt_reg_LuxR_C"/>
</dbReference>
<evidence type="ECO:0000256" key="4">
    <source>
        <dbReference type="ARBA" id="ARBA00023125"/>
    </source>
</evidence>
<keyword evidence="2 7" id="KW-0597">Phosphoprotein</keyword>
<dbReference type="AlphaFoldDB" id="A0A1C0ADT0"/>
<evidence type="ECO:0000256" key="3">
    <source>
        <dbReference type="ARBA" id="ARBA00023015"/>
    </source>
</evidence>
<feature type="domain" description="Response regulatory" evidence="9">
    <location>
        <begin position="8"/>
        <end position="124"/>
    </location>
</feature>
<dbReference type="SUPFAM" id="SSF46894">
    <property type="entry name" value="C-terminal effector domain of the bipartite response regulators"/>
    <property type="match status" value="1"/>
</dbReference>
<dbReference type="Gene3D" id="3.40.50.2300">
    <property type="match status" value="1"/>
</dbReference>
<dbReference type="Proteomes" id="UP000093352">
    <property type="component" value="Unassembled WGS sequence"/>
</dbReference>
<evidence type="ECO:0000256" key="6">
    <source>
        <dbReference type="ARBA" id="ARBA00024867"/>
    </source>
</evidence>
<protein>
    <recommendedName>
        <fullName evidence="1">Stage 0 sporulation protein A homolog</fullName>
    </recommendedName>
</protein>
<evidence type="ECO:0000256" key="1">
    <source>
        <dbReference type="ARBA" id="ARBA00018672"/>
    </source>
</evidence>
<dbReference type="CDD" id="cd06170">
    <property type="entry name" value="LuxR_C_like"/>
    <property type="match status" value="1"/>
</dbReference>
<dbReference type="InterPro" id="IPR016032">
    <property type="entry name" value="Sig_transdc_resp-reg_C-effctor"/>
</dbReference>
<reference evidence="10 11" key="1">
    <citation type="journal article" date="2016" name="Genome Announc.">
        <title>Draft Genome Sequence of Criibacterium bergeronii gen. nov., sp. nov., Strain CCRI-22567T, Isolated from a Vaginal Sample from a Woman with Bacterial Vaginosis.</title>
        <authorList>
            <person name="Maheux A.F."/>
            <person name="Berube E."/>
            <person name="Boudreau D.K."/>
            <person name="Raymond F."/>
            <person name="Corbeil J."/>
            <person name="Roy P.H."/>
            <person name="Boissinot M."/>
            <person name="Omar R.F."/>
        </authorList>
    </citation>
    <scope>NUCLEOTIDE SEQUENCE [LARGE SCALE GENOMIC DNA]</scope>
    <source>
        <strain evidence="10 11">CCRI-22567</strain>
    </source>
</reference>